<name>A0A7K8W703_9FURN</name>
<dbReference type="EMBL" id="VWZF01002181">
    <property type="protein sequence ID" value="NXF74350.1"/>
    <property type="molecule type" value="Genomic_DNA"/>
</dbReference>
<dbReference type="InterPro" id="IPR013087">
    <property type="entry name" value="Znf_C2H2_type"/>
</dbReference>
<evidence type="ECO:0000256" key="3">
    <source>
        <dbReference type="ARBA" id="ARBA00022771"/>
    </source>
</evidence>
<keyword evidence="1" id="KW-0479">Metal-binding</keyword>
<keyword evidence="3 5" id="KW-0863">Zinc-finger</keyword>
<feature type="non-terminal residue" evidence="7">
    <location>
        <position position="52"/>
    </location>
</feature>
<evidence type="ECO:0000313" key="8">
    <source>
        <dbReference type="Proteomes" id="UP000588334"/>
    </source>
</evidence>
<gene>
    <name evidence="7" type="primary">Znf22_1</name>
    <name evidence="7" type="ORF">SCLMEX_R04438</name>
</gene>
<dbReference type="PROSITE" id="PS50157">
    <property type="entry name" value="ZINC_FINGER_C2H2_2"/>
    <property type="match status" value="1"/>
</dbReference>
<feature type="domain" description="C2H2-type" evidence="6">
    <location>
        <begin position="19"/>
        <end position="46"/>
    </location>
</feature>
<keyword evidence="2" id="KW-0677">Repeat</keyword>
<accession>A0A7K8W703</accession>
<dbReference type="FunFam" id="3.30.160.60:FF:002343">
    <property type="entry name" value="Zinc finger protein 33A"/>
    <property type="match status" value="1"/>
</dbReference>
<dbReference type="GO" id="GO:0008270">
    <property type="term" value="F:zinc ion binding"/>
    <property type="evidence" value="ECO:0007669"/>
    <property type="project" value="UniProtKB-KW"/>
</dbReference>
<keyword evidence="4" id="KW-0862">Zinc</keyword>
<feature type="non-terminal residue" evidence="7">
    <location>
        <position position="1"/>
    </location>
</feature>
<evidence type="ECO:0000259" key="6">
    <source>
        <dbReference type="PROSITE" id="PS50157"/>
    </source>
</evidence>
<evidence type="ECO:0000256" key="1">
    <source>
        <dbReference type="ARBA" id="ARBA00022723"/>
    </source>
</evidence>
<proteinExistence type="predicted"/>
<evidence type="ECO:0000256" key="5">
    <source>
        <dbReference type="PROSITE-ProRule" id="PRU00042"/>
    </source>
</evidence>
<evidence type="ECO:0000256" key="2">
    <source>
        <dbReference type="ARBA" id="ARBA00022737"/>
    </source>
</evidence>
<evidence type="ECO:0000256" key="4">
    <source>
        <dbReference type="ARBA" id="ARBA00022833"/>
    </source>
</evidence>
<comment type="caution">
    <text evidence="7">The sequence shown here is derived from an EMBL/GenBank/DDBJ whole genome shotgun (WGS) entry which is preliminary data.</text>
</comment>
<keyword evidence="8" id="KW-1185">Reference proteome</keyword>
<protein>
    <submittedName>
        <fullName evidence="7">ZNF22 protein</fullName>
    </submittedName>
</protein>
<dbReference type="PANTHER" id="PTHR23226:SF85">
    <property type="entry name" value="ZINC FINGER PROTEIN 397"/>
    <property type="match status" value="1"/>
</dbReference>
<dbReference type="PANTHER" id="PTHR23226">
    <property type="entry name" value="ZINC FINGER AND SCAN DOMAIN-CONTAINING"/>
    <property type="match status" value="1"/>
</dbReference>
<dbReference type="SUPFAM" id="SSF57667">
    <property type="entry name" value="beta-beta-alpha zinc fingers"/>
    <property type="match status" value="1"/>
</dbReference>
<dbReference type="OrthoDB" id="8922241at2759"/>
<dbReference type="Proteomes" id="UP000588334">
    <property type="component" value="Unassembled WGS sequence"/>
</dbReference>
<sequence>TQSSNLVEHQQLQTREKHYKCLECGKSFRQSSHLLTYHQAHTGEWPYNSLEC</sequence>
<dbReference type="InterPro" id="IPR036236">
    <property type="entry name" value="Znf_C2H2_sf"/>
</dbReference>
<dbReference type="GO" id="GO:0000978">
    <property type="term" value="F:RNA polymerase II cis-regulatory region sequence-specific DNA binding"/>
    <property type="evidence" value="ECO:0007669"/>
    <property type="project" value="TreeGrafter"/>
</dbReference>
<dbReference type="Gene3D" id="3.30.160.60">
    <property type="entry name" value="Classic Zinc Finger"/>
    <property type="match status" value="1"/>
</dbReference>
<dbReference type="Pfam" id="PF00096">
    <property type="entry name" value="zf-C2H2"/>
    <property type="match status" value="1"/>
</dbReference>
<reference evidence="7 8" key="1">
    <citation type="submission" date="2019-09" db="EMBL/GenBank/DDBJ databases">
        <title>Bird 10,000 Genomes (B10K) Project - Family phase.</title>
        <authorList>
            <person name="Zhang G."/>
        </authorList>
    </citation>
    <scope>NUCLEOTIDE SEQUENCE [LARGE SCALE GENOMIC DNA]</scope>
    <source>
        <strain evidence="7">B10K-DU-001-03</strain>
        <tissue evidence="7">Muscle</tissue>
    </source>
</reference>
<evidence type="ECO:0000313" key="7">
    <source>
        <dbReference type="EMBL" id="NXF74350.1"/>
    </source>
</evidence>
<organism evidence="7 8">
    <name type="scientific">Sclerurus mexicanus</name>
    <name type="common">tawny-throated leaftosser</name>
    <dbReference type="NCBI Taxonomy" id="265632"/>
    <lineage>
        <taxon>Eukaryota</taxon>
        <taxon>Metazoa</taxon>
        <taxon>Chordata</taxon>
        <taxon>Craniata</taxon>
        <taxon>Vertebrata</taxon>
        <taxon>Euteleostomi</taxon>
        <taxon>Archelosauria</taxon>
        <taxon>Archosauria</taxon>
        <taxon>Dinosauria</taxon>
        <taxon>Saurischia</taxon>
        <taxon>Theropoda</taxon>
        <taxon>Coelurosauria</taxon>
        <taxon>Aves</taxon>
        <taxon>Neognathae</taxon>
        <taxon>Neoaves</taxon>
        <taxon>Telluraves</taxon>
        <taxon>Australaves</taxon>
        <taxon>Passeriformes</taxon>
        <taxon>Furnariidae</taxon>
        <taxon>Sclerurus</taxon>
    </lineage>
</organism>
<dbReference type="GO" id="GO:0000981">
    <property type="term" value="F:DNA-binding transcription factor activity, RNA polymerase II-specific"/>
    <property type="evidence" value="ECO:0007669"/>
    <property type="project" value="TreeGrafter"/>
</dbReference>
<dbReference type="AlphaFoldDB" id="A0A7K8W703"/>